<proteinExistence type="predicted"/>
<name>A0A7C8ZTB6_OPUST</name>
<protein>
    <submittedName>
        <fullName evidence="1">Uncharacterized protein</fullName>
    </submittedName>
</protein>
<accession>A0A7C8ZTB6</accession>
<organism evidence="1">
    <name type="scientific">Opuntia streptacantha</name>
    <name type="common">Prickly pear cactus</name>
    <name type="synonym">Opuntia cardona</name>
    <dbReference type="NCBI Taxonomy" id="393608"/>
    <lineage>
        <taxon>Eukaryota</taxon>
        <taxon>Viridiplantae</taxon>
        <taxon>Streptophyta</taxon>
        <taxon>Embryophyta</taxon>
        <taxon>Tracheophyta</taxon>
        <taxon>Spermatophyta</taxon>
        <taxon>Magnoliopsida</taxon>
        <taxon>eudicotyledons</taxon>
        <taxon>Gunneridae</taxon>
        <taxon>Pentapetalae</taxon>
        <taxon>Caryophyllales</taxon>
        <taxon>Cactineae</taxon>
        <taxon>Cactaceae</taxon>
        <taxon>Opuntioideae</taxon>
        <taxon>Opuntia</taxon>
    </lineage>
</organism>
<dbReference type="AlphaFoldDB" id="A0A7C8ZTB6"/>
<reference evidence="1" key="2">
    <citation type="submission" date="2020-07" db="EMBL/GenBank/DDBJ databases">
        <authorList>
            <person name="Vera ALvarez R."/>
            <person name="Arias-Moreno D.M."/>
            <person name="Jimenez-Jacinto V."/>
            <person name="Jimenez-Bremont J.F."/>
            <person name="Swaminathan K."/>
            <person name="Moose S.P."/>
            <person name="Guerrero-Gonzalez M.L."/>
            <person name="Marino-Ramirez L."/>
            <person name="Landsman D."/>
            <person name="Rodriguez-Kessler M."/>
            <person name="Delgado-Sanchez P."/>
        </authorList>
    </citation>
    <scope>NUCLEOTIDE SEQUENCE</scope>
    <source>
        <tissue evidence="1">Cladode</tissue>
    </source>
</reference>
<sequence>MSDIAQQELLNFLVSFATQDSSWDCSPISNNLIPITQMDNNQQRRPQIPINLFLRKPLQPQLLLQQPRHNHSRNLKTLLGRVQIWVLINLTREYFLSRVKNKPQH</sequence>
<evidence type="ECO:0000313" key="1">
    <source>
        <dbReference type="EMBL" id="MBA4651139.1"/>
    </source>
</evidence>
<dbReference type="EMBL" id="GISG01168372">
    <property type="protein sequence ID" value="MBA4651139.1"/>
    <property type="molecule type" value="Transcribed_RNA"/>
</dbReference>
<reference evidence="1" key="1">
    <citation type="journal article" date="2013" name="J. Plant Res.">
        <title>Effect of fungi and light on seed germination of three Opuntia species from semiarid lands of central Mexico.</title>
        <authorList>
            <person name="Delgado-Sanchez P."/>
            <person name="Jimenez-Bremont J.F."/>
            <person name="Guerrero-Gonzalez Mde L."/>
            <person name="Flores J."/>
        </authorList>
    </citation>
    <scope>NUCLEOTIDE SEQUENCE</scope>
    <source>
        <tissue evidence="1">Cladode</tissue>
    </source>
</reference>